<reference evidence="1 2" key="1">
    <citation type="journal article" date="2022" name="bioRxiv">
        <title>The genome of the oomycete Peronosclerospora sorghi, a cosmopolitan pathogen of maize and sorghum, is inflated with dispersed pseudogenes.</title>
        <authorList>
            <person name="Fletcher K."/>
            <person name="Martin F."/>
            <person name="Isakeit T."/>
            <person name="Cavanaugh K."/>
            <person name="Magill C."/>
            <person name="Michelmore R."/>
        </authorList>
    </citation>
    <scope>NUCLEOTIDE SEQUENCE [LARGE SCALE GENOMIC DNA]</scope>
    <source>
        <strain evidence="1">P6</strain>
    </source>
</reference>
<gene>
    <name evidence="1" type="ORF">PsorP6_013880</name>
</gene>
<comment type="caution">
    <text evidence="1">The sequence shown here is derived from an EMBL/GenBank/DDBJ whole genome shotgun (WGS) entry which is preliminary data.</text>
</comment>
<proteinExistence type="predicted"/>
<protein>
    <submittedName>
        <fullName evidence="1">Uncharacterized protein</fullName>
    </submittedName>
</protein>
<sequence>MLPSSEPSYRAASPSATSAGPASPSSARDADTCFDATATSTHALDGANDLHARYDAASFKTETMSRFAPFEESYSDMNELRRALKVLSVQKNAPYYMQHSSPQRVEARCPSWRSRKRQSETKPPTGSDPSAVCDFVVSANRHANGRIYVTRAVITHSPTCSVLNARLAATGDTEGAEPGGAKSKVDKARVSAVTASALLETALPFMGHLATSRGGRDAVKPKDVSEIMKEKFGVQPSYMTAWRALSAFRKQRKDEDALSYMKLSGYLETFAATNEGSLVAFEHQASTQGTSSATHPDAKPFSRAFLCPKPLHNALRYCRGSMLLSVFLITSAFGGVVFTATAQDAVGDNVPIAIGLASRETQEEWQFFLQQLRRAFPDMERLVTSLVHNRGDPLTRAIQAIFPDCPQSNEVEIFLRTPAPHVALPLESSPDASTTPGSSGSTVPFQSSMQWMETLCSKAPLMILVGWVSRVARTLFQRFERYGHLSSEYPAEFDSLATEYEGESSHFDVVRTSETEFEVIDRQTSAGRVVNFAKQTCTCGEYDVSRFPCLHVFLAVTHAGMLRTDVIPRIFLMTSLKTLYTGRITPIDVNNVPSDGVTIPQPMPKTRGRPRKVQQIQQLGDFKQEKLSCSVCGIKGHNKRTCKRLARASVSIVHDANMSEAHAVNAATGQDDVPFLVSSYDDALGFDNSELASTGSESHVSDEQALPYSSGKRRRLTDSDRTDERKALERQESETSSVALV</sequence>
<dbReference type="Proteomes" id="UP001163321">
    <property type="component" value="Chromosome 9"/>
</dbReference>
<organism evidence="1 2">
    <name type="scientific">Peronosclerospora sorghi</name>
    <dbReference type="NCBI Taxonomy" id="230839"/>
    <lineage>
        <taxon>Eukaryota</taxon>
        <taxon>Sar</taxon>
        <taxon>Stramenopiles</taxon>
        <taxon>Oomycota</taxon>
        <taxon>Peronosporomycetes</taxon>
        <taxon>Peronosporales</taxon>
        <taxon>Peronosporaceae</taxon>
        <taxon>Peronosclerospora</taxon>
    </lineage>
</organism>
<evidence type="ECO:0000313" key="2">
    <source>
        <dbReference type="Proteomes" id="UP001163321"/>
    </source>
</evidence>
<keyword evidence="2" id="KW-1185">Reference proteome</keyword>
<evidence type="ECO:0000313" key="1">
    <source>
        <dbReference type="EMBL" id="KAI9906041.1"/>
    </source>
</evidence>
<accession>A0ACC0VIT4</accession>
<dbReference type="EMBL" id="CM047588">
    <property type="protein sequence ID" value="KAI9906041.1"/>
    <property type="molecule type" value="Genomic_DNA"/>
</dbReference>
<name>A0ACC0VIT4_9STRA</name>